<gene>
    <name evidence="3" type="primary">gst</name>
    <name evidence="4" type="ORF">GUH15_18605</name>
    <name evidence="3" type="ORF">XAC3562_160042</name>
</gene>
<dbReference type="SFLD" id="SFLDS00019">
    <property type="entry name" value="Glutathione_Transferase_(cytos"/>
    <property type="match status" value="1"/>
</dbReference>
<dbReference type="RefSeq" id="WP_011050645.1">
    <property type="nucleotide sequence ID" value="NZ_CAVLHM010000008.1"/>
</dbReference>
<dbReference type="CDD" id="cd03188">
    <property type="entry name" value="GST_C_Beta"/>
    <property type="match status" value="1"/>
</dbReference>
<organism evidence="3 5">
    <name type="scientific">Xanthomonas citri pv. citri</name>
    <dbReference type="NCBI Taxonomy" id="611301"/>
    <lineage>
        <taxon>Bacteria</taxon>
        <taxon>Pseudomonadati</taxon>
        <taxon>Pseudomonadota</taxon>
        <taxon>Gammaproteobacteria</taxon>
        <taxon>Lysobacterales</taxon>
        <taxon>Lysobacteraceae</taxon>
        <taxon>Xanthomonas</taxon>
    </lineage>
</organism>
<dbReference type="KEGG" id="xcu:J159_01131"/>
<dbReference type="OMA" id="EWIGKPY"/>
<dbReference type="AlphaFoldDB" id="A0A0U5F9Q9"/>
<dbReference type="Proteomes" id="UP000052230">
    <property type="component" value="Unassembled WGS sequence"/>
</dbReference>
<protein>
    <submittedName>
        <fullName evidence="3 4">Glutathione S-transferase</fullName>
        <ecNumber evidence="3">2.5.1.18</ecNumber>
    </submittedName>
</protein>
<dbReference type="Gene3D" id="1.20.1050.10">
    <property type="match status" value="1"/>
</dbReference>
<dbReference type="PROSITE" id="PS50404">
    <property type="entry name" value="GST_NTER"/>
    <property type="match status" value="1"/>
</dbReference>
<dbReference type="GO" id="GO:0004364">
    <property type="term" value="F:glutathione transferase activity"/>
    <property type="evidence" value="ECO:0007669"/>
    <property type="project" value="UniProtKB-EC"/>
</dbReference>
<dbReference type="InterPro" id="IPR036282">
    <property type="entry name" value="Glutathione-S-Trfase_C_sf"/>
</dbReference>
<evidence type="ECO:0000259" key="1">
    <source>
        <dbReference type="PROSITE" id="PS50404"/>
    </source>
</evidence>
<dbReference type="InterPro" id="IPR004045">
    <property type="entry name" value="Glutathione_S-Trfase_N"/>
</dbReference>
<proteinExistence type="predicted"/>
<dbReference type="Pfam" id="PF00043">
    <property type="entry name" value="GST_C"/>
    <property type="match status" value="1"/>
</dbReference>
<evidence type="ECO:0000313" key="5">
    <source>
        <dbReference type="Proteomes" id="UP000052230"/>
    </source>
</evidence>
<dbReference type="PROSITE" id="PS50405">
    <property type="entry name" value="GST_CTER"/>
    <property type="match status" value="1"/>
</dbReference>
<dbReference type="EMBL" id="CCXZ01000068">
    <property type="protein sequence ID" value="CEG14983.1"/>
    <property type="molecule type" value="Genomic_DNA"/>
</dbReference>
<dbReference type="PANTHER" id="PTHR44051:SF8">
    <property type="entry name" value="GLUTATHIONE S-TRANSFERASE GSTA"/>
    <property type="match status" value="1"/>
</dbReference>
<dbReference type="PATRIC" id="fig|434928.28.peg.1126"/>
<sequence length="214" mass="23335">MKLYTKPGACSLADHIVLRWSGLPFDLSVVDAATMKSPEYLRLNPAGAVPLLLVDDWALTQNAAILNYIADIAPLTGLSGDGTARSRAEINRWIAFVNADVHPTFKPIFGSTAYLQDPALIARSQDDARVKLRTLYARVDAHLQGRTWLASDSHTGADAYLFVTLLWAQKAAVNLDGLNALQAFVQRMLADADVQAALKAEGLAWQRSRLPHDA</sequence>
<dbReference type="KEGG" id="xcn:J169_01130"/>
<keyword evidence="5" id="KW-1185">Reference proteome</keyword>
<evidence type="ECO:0000259" key="2">
    <source>
        <dbReference type="PROSITE" id="PS50405"/>
    </source>
</evidence>
<dbReference type="PANTHER" id="PTHR44051">
    <property type="entry name" value="GLUTATHIONE S-TRANSFERASE-RELATED"/>
    <property type="match status" value="1"/>
</dbReference>
<evidence type="ECO:0000313" key="3">
    <source>
        <dbReference type="EMBL" id="CEG14983.1"/>
    </source>
</evidence>
<dbReference type="KEGG" id="xcf:J172_01125"/>
<name>A0A0U5F9Q9_XANCI</name>
<dbReference type="InterPro" id="IPR040079">
    <property type="entry name" value="Glutathione_S-Trfase"/>
</dbReference>
<dbReference type="GeneID" id="66910193"/>
<dbReference type="KEGG" id="xcw:J162_01130"/>
<dbReference type="InterPro" id="IPR010987">
    <property type="entry name" value="Glutathione-S-Trfase_C-like"/>
</dbReference>
<dbReference type="SFLD" id="SFLDG01150">
    <property type="entry name" value="Main.1:_Beta-like"/>
    <property type="match status" value="1"/>
</dbReference>
<feature type="domain" description="GST C-terminal" evidence="2">
    <location>
        <begin position="83"/>
        <end position="212"/>
    </location>
</feature>
<dbReference type="Gene3D" id="3.40.30.10">
    <property type="entry name" value="Glutaredoxin"/>
    <property type="match status" value="1"/>
</dbReference>
<reference evidence="3 5" key="1">
    <citation type="submission" date="2014-09" db="EMBL/GenBank/DDBJ databases">
        <authorList>
            <person name="Regsiter A."/>
        </authorList>
    </citation>
    <scope>NUCLEOTIDE SEQUENCE [LARGE SCALE GENOMIC DNA]</scope>
</reference>
<dbReference type="KEGG" id="xcm:J164_01130"/>
<keyword evidence="3" id="KW-0808">Transferase</keyword>
<dbReference type="InterPro" id="IPR036249">
    <property type="entry name" value="Thioredoxin-like_sf"/>
</dbReference>
<dbReference type="InterPro" id="IPR004046">
    <property type="entry name" value="GST_C"/>
</dbReference>
<dbReference type="Proteomes" id="UP000653002">
    <property type="component" value="Unassembled WGS sequence"/>
</dbReference>
<reference evidence="4" key="2">
    <citation type="submission" date="2020-01" db="EMBL/GenBank/DDBJ databases">
        <authorList>
            <person name="Richard D."/>
        </authorList>
    </citation>
    <scope>NUCLEOTIDE SEQUENCE</scope>
    <source>
        <strain evidence="4">JP541</strain>
    </source>
</reference>
<dbReference type="KEGG" id="xcr:J163_01130"/>
<dbReference type="CDD" id="cd03057">
    <property type="entry name" value="GST_N_Beta"/>
    <property type="match status" value="1"/>
</dbReference>
<evidence type="ECO:0000313" key="4">
    <source>
        <dbReference type="EMBL" id="MBD4338026.1"/>
    </source>
</evidence>
<dbReference type="SFLD" id="SFLDG00358">
    <property type="entry name" value="Main_(cytGST)"/>
    <property type="match status" value="1"/>
</dbReference>
<dbReference type="EMBL" id="JAABFR010001479">
    <property type="protein sequence ID" value="MBD4338026.1"/>
    <property type="molecule type" value="Genomic_DNA"/>
</dbReference>
<accession>A0A0U5F9Q9</accession>
<dbReference type="EC" id="2.5.1.18" evidence="3"/>
<dbReference type="Pfam" id="PF13409">
    <property type="entry name" value="GST_N_2"/>
    <property type="match status" value="1"/>
</dbReference>
<feature type="domain" description="GST N-terminal" evidence="1">
    <location>
        <begin position="1"/>
        <end position="77"/>
    </location>
</feature>
<comment type="caution">
    <text evidence="3">The sequence shown here is derived from an EMBL/GenBank/DDBJ whole genome shotgun (WGS) entry which is preliminary data.</text>
</comment>
<dbReference type="SUPFAM" id="SSF52833">
    <property type="entry name" value="Thioredoxin-like"/>
    <property type="match status" value="1"/>
</dbReference>
<dbReference type="SUPFAM" id="SSF47616">
    <property type="entry name" value="GST C-terminal domain-like"/>
    <property type="match status" value="1"/>
</dbReference>